<gene>
    <name evidence="1" type="ORF">GCM10010104_50680</name>
</gene>
<name>A0ABP5R474_9ACTN</name>
<sequence length="57" mass="6122">MGWLRRNRVLLPGVGVLAKQVSEVRMVKDVRLHATFAGTARGLGGDAEDAGRFAVLC</sequence>
<proteinExistence type="predicted"/>
<comment type="caution">
    <text evidence="1">The sequence shown here is derived from an EMBL/GenBank/DDBJ whole genome shotgun (WGS) entry which is preliminary data.</text>
</comment>
<evidence type="ECO:0000313" key="2">
    <source>
        <dbReference type="Proteomes" id="UP001501474"/>
    </source>
</evidence>
<organism evidence="1 2">
    <name type="scientific">Streptomyces indiaensis</name>
    <dbReference type="NCBI Taxonomy" id="284033"/>
    <lineage>
        <taxon>Bacteria</taxon>
        <taxon>Bacillati</taxon>
        <taxon>Actinomycetota</taxon>
        <taxon>Actinomycetes</taxon>
        <taxon>Kitasatosporales</taxon>
        <taxon>Streptomycetaceae</taxon>
        <taxon>Streptomyces</taxon>
    </lineage>
</organism>
<accession>A0ABP5R474</accession>
<keyword evidence="2" id="KW-1185">Reference proteome</keyword>
<dbReference type="EMBL" id="BAAART010000116">
    <property type="protein sequence ID" value="GAA2248040.1"/>
    <property type="molecule type" value="Genomic_DNA"/>
</dbReference>
<evidence type="ECO:0000313" key="1">
    <source>
        <dbReference type="EMBL" id="GAA2248040.1"/>
    </source>
</evidence>
<dbReference type="Proteomes" id="UP001501474">
    <property type="component" value="Unassembled WGS sequence"/>
</dbReference>
<protein>
    <submittedName>
        <fullName evidence="1">Uncharacterized protein</fullName>
    </submittedName>
</protein>
<reference evidence="2" key="1">
    <citation type="journal article" date="2019" name="Int. J. Syst. Evol. Microbiol.">
        <title>The Global Catalogue of Microorganisms (GCM) 10K type strain sequencing project: providing services to taxonomists for standard genome sequencing and annotation.</title>
        <authorList>
            <consortium name="The Broad Institute Genomics Platform"/>
            <consortium name="The Broad Institute Genome Sequencing Center for Infectious Disease"/>
            <person name="Wu L."/>
            <person name="Ma J."/>
        </authorList>
    </citation>
    <scope>NUCLEOTIDE SEQUENCE [LARGE SCALE GENOMIC DNA]</scope>
    <source>
        <strain evidence="2">JCM 3053</strain>
    </source>
</reference>